<reference evidence="1 2" key="1">
    <citation type="submission" date="2020-01" db="EMBL/GenBank/DDBJ databases">
        <authorList>
            <consortium name="DOE Joint Genome Institute"/>
            <person name="Haridas S."/>
            <person name="Albert R."/>
            <person name="Binder M."/>
            <person name="Bloem J."/>
            <person name="Labutti K."/>
            <person name="Salamov A."/>
            <person name="Andreopoulos B."/>
            <person name="Baker S.E."/>
            <person name="Barry K."/>
            <person name="Bills G."/>
            <person name="Bluhm B.H."/>
            <person name="Cannon C."/>
            <person name="Castanera R."/>
            <person name="Culley D.E."/>
            <person name="Daum C."/>
            <person name="Ezra D."/>
            <person name="Gonzalez J.B."/>
            <person name="Henrissat B."/>
            <person name="Kuo A."/>
            <person name="Liang C."/>
            <person name="Lipzen A."/>
            <person name="Lutzoni F."/>
            <person name="Magnuson J."/>
            <person name="Mondo S."/>
            <person name="Nolan M."/>
            <person name="Ohm R."/>
            <person name="Pangilinan J."/>
            <person name="Park H.-J.H."/>
            <person name="Ramirez L."/>
            <person name="Alfaro M."/>
            <person name="Sun H."/>
            <person name="Tritt A."/>
            <person name="Yoshinaga Y."/>
            <person name="Zwiers L.-H.L."/>
            <person name="Turgeon B.G."/>
            <person name="Goodwin S.B."/>
            <person name="Spatafora J.W."/>
            <person name="Crous P.W."/>
            <person name="Grigoriev I.V."/>
        </authorList>
    </citation>
    <scope>NUCLEOTIDE SEQUENCE [LARGE SCALE GENOMIC DNA]</scope>
    <source>
        <strain evidence="1 2">CBS 611.86</strain>
    </source>
</reference>
<protein>
    <submittedName>
        <fullName evidence="1">Uncharacterized protein</fullName>
    </submittedName>
</protein>
<dbReference type="Proteomes" id="UP000481861">
    <property type="component" value="Unassembled WGS sequence"/>
</dbReference>
<dbReference type="EMBL" id="JAADJZ010000007">
    <property type="protein sequence ID" value="KAF2873837.1"/>
    <property type="molecule type" value="Genomic_DNA"/>
</dbReference>
<sequence length="176" mass="20058">MFRLRSRRSMGEFHRTATATPSNCACQPHNHIVVCCQVDDPSFLQSTRELNTCPSTNRLIQICTVLQCQFRLPRLNTYSTDLTLLHYQPQNHLVETRGEWLVQYFQAQESRASMRLLSHNFCKERGDTVACSGIFKRVSGHRNETGPSKHVSMSRTTVMTEPITCFGFKTMLGQGA</sequence>
<comment type="caution">
    <text evidence="1">The sequence shown here is derived from an EMBL/GenBank/DDBJ whole genome shotgun (WGS) entry which is preliminary data.</text>
</comment>
<organism evidence="1 2">
    <name type="scientific">Massariosphaeria phaeospora</name>
    <dbReference type="NCBI Taxonomy" id="100035"/>
    <lineage>
        <taxon>Eukaryota</taxon>
        <taxon>Fungi</taxon>
        <taxon>Dikarya</taxon>
        <taxon>Ascomycota</taxon>
        <taxon>Pezizomycotina</taxon>
        <taxon>Dothideomycetes</taxon>
        <taxon>Pleosporomycetidae</taxon>
        <taxon>Pleosporales</taxon>
        <taxon>Pleosporales incertae sedis</taxon>
        <taxon>Massariosphaeria</taxon>
    </lineage>
</organism>
<evidence type="ECO:0000313" key="2">
    <source>
        <dbReference type="Proteomes" id="UP000481861"/>
    </source>
</evidence>
<gene>
    <name evidence="1" type="ORF">BDV95DRAFT_354459</name>
</gene>
<name>A0A7C8I985_9PLEO</name>
<dbReference type="AlphaFoldDB" id="A0A7C8I985"/>
<accession>A0A7C8I985</accession>
<keyword evidence="2" id="KW-1185">Reference proteome</keyword>
<evidence type="ECO:0000313" key="1">
    <source>
        <dbReference type="EMBL" id="KAF2873837.1"/>
    </source>
</evidence>
<proteinExistence type="predicted"/>